<dbReference type="STRING" id="1296096.A0A1B9I2V4"/>
<feature type="compositionally biased region" description="Basic and acidic residues" evidence="1">
    <location>
        <begin position="202"/>
        <end position="216"/>
    </location>
</feature>
<feature type="domain" description="Wings apart-like protein C-terminal" evidence="2">
    <location>
        <begin position="411"/>
        <end position="556"/>
    </location>
</feature>
<feature type="compositionally biased region" description="Pro residues" evidence="1">
    <location>
        <begin position="158"/>
        <end position="173"/>
    </location>
</feature>
<evidence type="ECO:0000313" key="5">
    <source>
        <dbReference type="Proteomes" id="UP000094020"/>
    </source>
</evidence>
<feature type="compositionally biased region" description="Polar residues" evidence="1">
    <location>
        <begin position="180"/>
        <end position="192"/>
    </location>
</feature>
<feature type="compositionally biased region" description="Polar residues" evidence="1">
    <location>
        <begin position="279"/>
        <end position="300"/>
    </location>
</feature>
<dbReference type="AlphaFoldDB" id="A0A1B9I2V4"/>
<feature type="region of interest" description="Disordered" evidence="1">
    <location>
        <begin position="38"/>
        <end position="342"/>
    </location>
</feature>
<evidence type="ECO:0000256" key="1">
    <source>
        <dbReference type="SAM" id="MobiDB-lite"/>
    </source>
</evidence>
<evidence type="ECO:0000313" key="4">
    <source>
        <dbReference type="EMBL" id="WWC70115.1"/>
    </source>
</evidence>
<dbReference type="KEGG" id="kpin:30172731"/>
<reference evidence="4" key="2">
    <citation type="submission" date="2013-07" db="EMBL/GenBank/DDBJ databases">
        <authorList>
            <consortium name="The Broad Institute Genome Sequencing Platform"/>
            <person name="Cuomo C."/>
            <person name="Litvintseva A."/>
            <person name="Chen Y."/>
            <person name="Heitman J."/>
            <person name="Sun S."/>
            <person name="Springer D."/>
            <person name="Dromer F."/>
            <person name="Young S.K."/>
            <person name="Zeng Q."/>
            <person name="Gargeya S."/>
            <person name="Fitzgerald M."/>
            <person name="Abouelleil A."/>
            <person name="Alvarado L."/>
            <person name="Berlin A.M."/>
            <person name="Chapman S.B."/>
            <person name="Dewar J."/>
            <person name="Goldberg J."/>
            <person name="Griggs A."/>
            <person name="Gujja S."/>
            <person name="Hansen M."/>
            <person name="Howarth C."/>
            <person name="Imamovic A."/>
            <person name="Larimer J."/>
            <person name="McCowan C."/>
            <person name="Murphy C."/>
            <person name="Pearson M."/>
            <person name="Priest M."/>
            <person name="Roberts A."/>
            <person name="Saif S."/>
            <person name="Shea T."/>
            <person name="Sykes S."/>
            <person name="Wortman J."/>
            <person name="Nusbaum C."/>
            <person name="Birren B."/>
        </authorList>
    </citation>
    <scope>NUCLEOTIDE SEQUENCE</scope>
    <source>
        <strain evidence="4">CBS 10737</strain>
    </source>
</reference>
<dbReference type="RefSeq" id="XP_019011054.1">
    <property type="nucleotide sequence ID" value="XM_019156096.1"/>
</dbReference>
<dbReference type="EMBL" id="CP144523">
    <property type="protein sequence ID" value="WWC70115.1"/>
    <property type="molecule type" value="Genomic_DNA"/>
</dbReference>
<reference evidence="3" key="1">
    <citation type="submission" date="2013-07" db="EMBL/GenBank/DDBJ databases">
        <title>The Genome Sequence of Cryptococcus pinus CBS10737.</title>
        <authorList>
            <consortium name="The Broad Institute Genome Sequencing Platform"/>
            <person name="Cuomo C."/>
            <person name="Litvintseva A."/>
            <person name="Chen Y."/>
            <person name="Heitman J."/>
            <person name="Sun S."/>
            <person name="Springer D."/>
            <person name="Dromer F."/>
            <person name="Young S.K."/>
            <person name="Zeng Q."/>
            <person name="Gargeya S."/>
            <person name="Fitzgerald M."/>
            <person name="Abouelleil A."/>
            <person name="Alvarado L."/>
            <person name="Berlin A.M."/>
            <person name="Chapman S.B."/>
            <person name="Dewar J."/>
            <person name="Goldberg J."/>
            <person name="Griggs A."/>
            <person name="Gujja S."/>
            <person name="Hansen M."/>
            <person name="Howarth C."/>
            <person name="Imamovic A."/>
            <person name="Larimer J."/>
            <person name="McCowan C."/>
            <person name="Murphy C."/>
            <person name="Pearson M."/>
            <person name="Priest M."/>
            <person name="Roberts A."/>
            <person name="Saif S."/>
            <person name="Shea T."/>
            <person name="Sykes S."/>
            <person name="Wortman J."/>
            <person name="Nusbaum C."/>
            <person name="Birren B."/>
        </authorList>
    </citation>
    <scope>NUCLEOTIDE SEQUENCE [LARGE SCALE GENOMIC DNA]</scope>
    <source>
        <strain evidence="3">CBS 10737</strain>
    </source>
</reference>
<dbReference type="Pfam" id="PF07814">
    <property type="entry name" value="WAPL"/>
    <property type="match status" value="1"/>
</dbReference>
<evidence type="ECO:0000313" key="3">
    <source>
        <dbReference type="EMBL" id="OCF49835.1"/>
    </source>
</evidence>
<dbReference type="Gene3D" id="1.25.10.10">
    <property type="entry name" value="Leucine-rich Repeat Variant"/>
    <property type="match status" value="2"/>
</dbReference>
<dbReference type="Proteomes" id="UP000094020">
    <property type="component" value="Chromosome 5"/>
</dbReference>
<name>A0A1B9I2V4_9TREE</name>
<dbReference type="InterPro" id="IPR011989">
    <property type="entry name" value="ARM-like"/>
</dbReference>
<proteinExistence type="predicted"/>
<dbReference type="OrthoDB" id="78088at2759"/>
<keyword evidence="5" id="KW-1185">Reference proteome</keyword>
<organism evidence="3">
    <name type="scientific">Kwoniella pini CBS 10737</name>
    <dbReference type="NCBI Taxonomy" id="1296096"/>
    <lineage>
        <taxon>Eukaryota</taxon>
        <taxon>Fungi</taxon>
        <taxon>Dikarya</taxon>
        <taxon>Basidiomycota</taxon>
        <taxon>Agaricomycotina</taxon>
        <taxon>Tremellomycetes</taxon>
        <taxon>Tremellales</taxon>
        <taxon>Cryptococcaceae</taxon>
        <taxon>Kwoniella</taxon>
    </lineage>
</organism>
<dbReference type="GeneID" id="30172731"/>
<gene>
    <name evidence="3" type="ORF">I206_04362</name>
    <name evidence="4" type="ORF">I206_104062</name>
</gene>
<evidence type="ECO:0000259" key="2">
    <source>
        <dbReference type="Pfam" id="PF07814"/>
    </source>
</evidence>
<feature type="compositionally biased region" description="Polar residues" evidence="1">
    <location>
        <begin position="84"/>
        <end position="96"/>
    </location>
</feature>
<dbReference type="EMBL" id="KI894011">
    <property type="protein sequence ID" value="OCF49835.1"/>
    <property type="molecule type" value="Genomic_DNA"/>
</dbReference>
<sequence>MAGSSSPLPSPPSGIMRSASLSAHKIYSRRASAIREKRRAEALVNDTDSDEDGNSDTFLKRSKAVEDGSPISKKTKSSSEKRNIQNNQTRISPRNLSSARNHSSSSFVEARSPSPSPPPIKRFNSMETTTSSSTTSPANKRKASQKQSAPIVDIHPPSSSPPLPPDTKAPSTPPRKIKSLSKNNTPQASPSSFEDLFANVSPRKDYFDDSPSRGDNKLPTSPGAGISEGSKQRLTRPGGMRRMLTKTQSMSALPITPSKDQNEDIEESPKNAFGGSMEVSPSSAISPQRPSTPNKNLSRTKSMPESPSKSSPKNQDNSSLGVNTVTQGAGGSGGRAKRTYGGKRSMLAEVSKVNLELSNVSEDDVGISENAPEVSYAELRKKFETDNEETDNGSGNLMAELLVARAPQAVSDMRSKGENRRFMDELNCLIEGIGDPTMGISFKRTSALDIIRNMQDESWLAKMEICGQIEIVWGSLMQAGGEEYDMTMETICILFLAILIKSNTGIDQLMRNNRDQAMNLLLRNLNTKNGPLDQSQKTKLSNSASTRILASSTLNSICGMVAEQDDMDIIDDPIILKQVLDSLILETKILGDRFDLHEKGLDLLPQTDPPDSDHIYYLLQIIFRLVEGSEECKDKMEDSQTESVQALVNVVITATAVWLNVEDESSPNVSRCIGQILQLLIVLATSSPEWIRSFLVIRGASTALLRSLLQREHIIPVQTSTAPKAREEESRATEVEMVEQAEPDTTLLQRDFLCTILVLLIQAIRTDAKVVQILANTSMSSRCKGNFGCLRKCNCLDQLSFTHHLSQIYSDYQQNDDDIFAKAITGYLALVIINFLLSNSSIEQESLSPLPGQNVKGKLEGLRGSLRGLLYEVHHNLRQILSGPSDENESAEDDGEDEIEMENVKEALKNLDDIISKIN</sequence>
<feature type="compositionally biased region" description="Low complexity" evidence="1">
    <location>
        <begin position="97"/>
        <end position="106"/>
    </location>
</feature>
<dbReference type="InterPro" id="IPR022771">
    <property type="entry name" value="WAPL_C"/>
</dbReference>
<reference evidence="4" key="4">
    <citation type="submission" date="2024-02" db="EMBL/GenBank/DDBJ databases">
        <title>Comparative genomics of Cryptococcus and Kwoniella reveals pathogenesis evolution and contrasting modes of karyotype evolution via chromosome fusion or intercentromeric recombination.</title>
        <authorList>
            <person name="Coelho M.A."/>
            <person name="David-Palma M."/>
            <person name="Shea T."/>
            <person name="Bowers K."/>
            <person name="McGinley-Smith S."/>
            <person name="Mohammad A.W."/>
            <person name="Gnirke A."/>
            <person name="Yurkov A.M."/>
            <person name="Nowrousian M."/>
            <person name="Sun S."/>
            <person name="Cuomo C.A."/>
            <person name="Heitman J."/>
        </authorList>
    </citation>
    <scope>NUCLEOTIDE SEQUENCE</scope>
    <source>
        <strain evidence="4">CBS 10737</strain>
    </source>
</reference>
<reference evidence="3" key="3">
    <citation type="submission" date="2016-07" db="EMBL/GenBank/DDBJ databases">
        <title>Evolution of pathogenesis and genome organization in the Tremellales.</title>
        <authorList>
            <person name="Cuomo C."/>
            <person name="Litvintseva A."/>
            <person name="Heitman J."/>
            <person name="Chen Y."/>
            <person name="Sun S."/>
            <person name="Springer D."/>
            <person name="Dromer F."/>
            <person name="Young S."/>
            <person name="Zeng Q."/>
            <person name="Chapman S."/>
            <person name="Gujja S."/>
            <person name="Saif S."/>
            <person name="Birren B."/>
        </authorList>
    </citation>
    <scope>NUCLEOTIDE SEQUENCE</scope>
    <source>
        <strain evidence="3">CBS 10737</strain>
    </source>
</reference>
<accession>A0A1B9I2V4</accession>
<feature type="compositionally biased region" description="Low complexity" evidence="1">
    <location>
        <begin position="301"/>
        <end position="313"/>
    </location>
</feature>
<feature type="compositionally biased region" description="Polar residues" evidence="1">
    <location>
        <begin position="314"/>
        <end position="327"/>
    </location>
</feature>
<protein>
    <recommendedName>
        <fullName evidence="2">Wings apart-like protein C-terminal domain-containing protein</fullName>
    </recommendedName>
</protein>